<organism evidence="2 3">
    <name type="scientific">Streptomyces polychromogenes</name>
    <dbReference type="NCBI Taxonomy" id="67342"/>
    <lineage>
        <taxon>Bacteria</taxon>
        <taxon>Bacillati</taxon>
        <taxon>Actinomycetota</taxon>
        <taxon>Actinomycetes</taxon>
        <taxon>Kitasatosporales</taxon>
        <taxon>Streptomycetaceae</taxon>
        <taxon>Streptomyces</taxon>
    </lineage>
</organism>
<accession>A0ABN0V5J0</accession>
<evidence type="ECO:0000313" key="2">
    <source>
        <dbReference type="EMBL" id="GAA0276432.1"/>
    </source>
</evidence>
<sequence>MTVDVQEPAPGPSGHGQPSPELLARAERGLMRFLIHWPQPSDGICGVGTAEGPSDE</sequence>
<keyword evidence="3" id="KW-1185">Reference proteome</keyword>
<proteinExistence type="predicted"/>
<evidence type="ECO:0000256" key="1">
    <source>
        <dbReference type="SAM" id="MobiDB-lite"/>
    </source>
</evidence>
<dbReference type="EMBL" id="BAAABV010000010">
    <property type="protein sequence ID" value="GAA0276432.1"/>
    <property type="molecule type" value="Genomic_DNA"/>
</dbReference>
<name>A0ABN0V5J0_9ACTN</name>
<dbReference type="Proteomes" id="UP001501867">
    <property type="component" value="Unassembled WGS sequence"/>
</dbReference>
<gene>
    <name evidence="2" type="ORF">GCM10010302_12630</name>
</gene>
<protein>
    <submittedName>
        <fullName evidence="2">Uncharacterized protein</fullName>
    </submittedName>
</protein>
<reference evidence="2 3" key="1">
    <citation type="journal article" date="2019" name="Int. J. Syst. Evol. Microbiol.">
        <title>The Global Catalogue of Microorganisms (GCM) 10K type strain sequencing project: providing services to taxonomists for standard genome sequencing and annotation.</title>
        <authorList>
            <consortium name="The Broad Institute Genomics Platform"/>
            <consortium name="The Broad Institute Genome Sequencing Center for Infectious Disease"/>
            <person name="Wu L."/>
            <person name="Ma J."/>
        </authorList>
    </citation>
    <scope>NUCLEOTIDE SEQUENCE [LARGE SCALE GENOMIC DNA]</scope>
    <source>
        <strain evidence="2 3">JCM 4505</strain>
    </source>
</reference>
<comment type="caution">
    <text evidence="2">The sequence shown here is derived from an EMBL/GenBank/DDBJ whole genome shotgun (WGS) entry which is preliminary data.</text>
</comment>
<evidence type="ECO:0000313" key="3">
    <source>
        <dbReference type="Proteomes" id="UP001501867"/>
    </source>
</evidence>
<feature type="region of interest" description="Disordered" evidence="1">
    <location>
        <begin position="1"/>
        <end position="23"/>
    </location>
</feature>